<comment type="caution">
    <text evidence="4">The sequence shown here is derived from an EMBL/GenBank/DDBJ whole genome shotgun (WGS) entry which is preliminary data.</text>
</comment>
<feature type="region of interest" description="Disordered" evidence="1">
    <location>
        <begin position="434"/>
        <end position="526"/>
    </location>
</feature>
<dbReference type="Pfam" id="PF12051">
    <property type="entry name" value="DUF3533"/>
    <property type="match status" value="1"/>
</dbReference>
<dbReference type="Proteomes" id="UP001194746">
    <property type="component" value="Unassembled WGS sequence"/>
</dbReference>
<keyword evidence="2" id="KW-1133">Transmembrane helix</keyword>
<evidence type="ECO:0000256" key="2">
    <source>
        <dbReference type="SAM" id="Phobius"/>
    </source>
</evidence>
<sequence>MRFYPKARKERPSKDDPSVRPVRLAVLKAVTINLILLQILFLGLFCYLFGSLFQETDHVHNFNILFVDYDGGPIGAAVRSGYETLQGPSFPSLMERPTSAYPQPGSITSAVCDINYWGALYTTPNASDRLTAALAGGPAASSYNQSNVLVVVWNQARYPTVIDSAVFDTMKALSDAARVAYSLATARQAIQTSLNSSDPAALAAFSDPWTLASVNLQPTSQGSRVIYNTLCIILILIQEFFYLGYVNGVYMQFKLYTTVTPHRIAVVRQIISGVYTFVGSLCTTGAIWAFRSGWDVNAYQFLLCWMALWLFAHLNFVILDVFTIWISPPFVPMALISWIVLNVTSVLLPFELSPGFYKWGYALPAHSVFNVLIDIWSHGCNPQLYYALPVLFVYEVVGVILSSIGVYRRAHYAVLKQEAEEKSCDDRAAAILSEHQQQQQQEEEEEEESSLTQEDTIHEASDIGDSEEIGRETTRPMRRRRATVTALEGQNELADMLRREITRSEMERVTSSRDNTGPSFEVPFVS</sequence>
<feature type="transmembrane region" description="Helical" evidence="2">
    <location>
        <begin position="302"/>
        <end position="326"/>
    </location>
</feature>
<evidence type="ECO:0000313" key="4">
    <source>
        <dbReference type="EMBL" id="KAF9885291.1"/>
    </source>
</evidence>
<evidence type="ECO:0000313" key="5">
    <source>
        <dbReference type="Proteomes" id="UP001194746"/>
    </source>
</evidence>
<dbReference type="AlphaFoldDB" id="A0AAD4CF01"/>
<feature type="transmembrane region" description="Helical" evidence="2">
    <location>
        <begin position="384"/>
        <end position="407"/>
    </location>
</feature>
<keyword evidence="5" id="KW-1185">Reference proteome</keyword>
<feature type="transmembrane region" description="Helical" evidence="2">
    <location>
        <begin position="265"/>
        <end position="290"/>
    </location>
</feature>
<dbReference type="InterPro" id="IPR053001">
    <property type="entry name" value="MNNG_permease-like"/>
</dbReference>
<feature type="domain" description="DUF3533" evidence="3">
    <location>
        <begin position="33"/>
        <end position="399"/>
    </location>
</feature>
<feature type="transmembrane region" description="Helical" evidence="2">
    <location>
        <begin position="332"/>
        <end position="352"/>
    </location>
</feature>
<evidence type="ECO:0000256" key="1">
    <source>
        <dbReference type="SAM" id="MobiDB-lite"/>
    </source>
</evidence>
<feature type="transmembrane region" description="Helical" evidence="2">
    <location>
        <begin position="25"/>
        <end position="49"/>
    </location>
</feature>
<dbReference type="PANTHER" id="PTHR34814">
    <property type="entry name" value="NITROSOGUANIDINE RESISTANCE PROTEIN SNG1"/>
    <property type="match status" value="1"/>
</dbReference>
<keyword evidence="2" id="KW-0472">Membrane</keyword>
<accession>A0AAD4CF01</accession>
<dbReference type="InterPro" id="IPR022703">
    <property type="entry name" value="DUF3533"/>
</dbReference>
<reference evidence="4" key="1">
    <citation type="journal article" date="2019" name="Beilstein J. Org. Chem.">
        <title>Nanangenines: drimane sesquiterpenoids as the dominant metabolite cohort of a novel Australian fungus, Aspergillus nanangensis.</title>
        <authorList>
            <person name="Lacey H.J."/>
            <person name="Gilchrist C.L.M."/>
            <person name="Crombie A."/>
            <person name="Kalaitzis J.A."/>
            <person name="Vuong D."/>
            <person name="Rutledge P.J."/>
            <person name="Turner P."/>
            <person name="Pitt J.I."/>
            <person name="Lacey E."/>
            <person name="Chooi Y.H."/>
            <person name="Piggott A.M."/>
        </authorList>
    </citation>
    <scope>NUCLEOTIDE SEQUENCE</scope>
    <source>
        <strain evidence="4">MST-FP2251</strain>
    </source>
</reference>
<gene>
    <name evidence="4" type="ORF">FE257_013092</name>
</gene>
<dbReference type="EMBL" id="VCAU01000099">
    <property type="protein sequence ID" value="KAF9885291.1"/>
    <property type="molecule type" value="Genomic_DNA"/>
</dbReference>
<protein>
    <recommendedName>
        <fullName evidence="3">DUF3533 domain-containing protein</fullName>
    </recommendedName>
</protein>
<proteinExistence type="predicted"/>
<dbReference type="PANTHER" id="PTHR34814:SF2">
    <property type="entry name" value="DUF3533 DOMAIN-CONTAINING PROTEIN"/>
    <property type="match status" value="1"/>
</dbReference>
<evidence type="ECO:0000259" key="3">
    <source>
        <dbReference type="Pfam" id="PF12051"/>
    </source>
</evidence>
<keyword evidence="2" id="KW-0812">Transmembrane</keyword>
<reference evidence="4" key="2">
    <citation type="submission" date="2020-02" db="EMBL/GenBank/DDBJ databases">
        <authorList>
            <person name="Gilchrist C.L.M."/>
            <person name="Chooi Y.-H."/>
        </authorList>
    </citation>
    <scope>NUCLEOTIDE SEQUENCE</scope>
    <source>
        <strain evidence="4">MST-FP2251</strain>
    </source>
</reference>
<dbReference type="GO" id="GO:0016020">
    <property type="term" value="C:membrane"/>
    <property type="evidence" value="ECO:0007669"/>
    <property type="project" value="TreeGrafter"/>
</dbReference>
<feature type="compositionally biased region" description="Basic and acidic residues" evidence="1">
    <location>
        <begin position="495"/>
        <end position="511"/>
    </location>
</feature>
<name>A0AAD4CF01_ASPNN</name>
<organism evidence="4 5">
    <name type="scientific">Aspergillus nanangensis</name>
    <dbReference type="NCBI Taxonomy" id="2582783"/>
    <lineage>
        <taxon>Eukaryota</taxon>
        <taxon>Fungi</taxon>
        <taxon>Dikarya</taxon>
        <taxon>Ascomycota</taxon>
        <taxon>Pezizomycotina</taxon>
        <taxon>Eurotiomycetes</taxon>
        <taxon>Eurotiomycetidae</taxon>
        <taxon>Eurotiales</taxon>
        <taxon>Aspergillaceae</taxon>
        <taxon>Aspergillus</taxon>
        <taxon>Aspergillus subgen. Circumdati</taxon>
    </lineage>
</organism>
<feature type="transmembrane region" description="Helical" evidence="2">
    <location>
        <begin position="225"/>
        <end position="245"/>
    </location>
</feature>